<accession>A0A1C2E8R5</accession>
<dbReference type="GO" id="GO:0046677">
    <property type="term" value="P:response to antibiotic"/>
    <property type="evidence" value="ECO:0007669"/>
    <property type="project" value="TreeGrafter"/>
</dbReference>
<dbReference type="Pfam" id="PF25967">
    <property type="entry name" value="RND-MFP_C"/>
    <property type="match status" value="1"/>
</dbReference>
<gene>
    <name evidence="8" type="ORF">QV13_03775</name>
</gene>
<dbReference type="PANTHER" id="PTHR30158:SF24">
    <property type="entry name" value="HLYD FAMILY SECRETION PROTEIN"/>
    <property type="match status" value="1"/>
</dbReference>
<dbReference type="Gene3D" id="2.40.30.170">
    <property type="match status" value="1"/>
</dbReference>
<comment type="similarity">
    <text evidence="2">Belongs to the membrane fusion protein (MFP) (TC 8.A.1) family.</text>
</comment>
<dbReference type="GO" id="GO:0030313">
    <property type="term" value="C:cell envelope"/>
    <property type="evidence" value="ECO:0007669"/>
    <property type="project" value="UniProtKB-SubCell"/>
</dbReference>
<reference evidence="8 9" key="1">
    <citation type="submission" date="2016-08" db="EMBL/GenBank/DDBJ databases">
        <title>Whole genome sequence of Mesorhizobium sp. strain UASWS1009 isolated from industrial sewage.</title>
        <authorList>
            <person name="Crovadore J."/>
            <person name="Calmin G."/>
            <person name="Chablais R."/>
            <person name="Cochard B."/>
            <person name="Lefort F."/>
        </authorList>
    </citation>
    <scope>NUCLEOTIDE SEQUENCE [LARGE SCALE GENOMIC DNA]</scope>
    <source>
        <strain evidence="8 9">UASWS1009</strain>
    </source>
</reference>
<evidence type="ECO:0000256" key="3">
    <source>
        <dbReference type="SAM" id="SignalP"/>
    </source>
</evidence>
<organism evidence="8 9">
    <name type="scientific">Mesorhizobium hungaricum</name>
    <dbReference type="NCBI Taxonomy" id="1566387"/>
    <lineage>
        <taxon>Bacteria</taxon>
        <taxon>Pseudomonadati</taxon>
        <taxon>Pseudomonadota</taxon>
        <taxon>Alphaproteobacteria</taxon>
        <taxon>Hyphomicrobiales</taxon>
        <taxon>Phyllobacteriaceae</taxon>
        <taxon>Mesorhizobium</taxon>
    </lineage>
</organism>
<dbReference type="InterPro" id="IPR058625">
    <property type="entry name" value="MdtA-like_BSH"/>
</dbReference>
<dbReference type="Gene3D" id="2.40.420.20">
    <property type="match status" value="1"/>
</dbReference>
<comment type="subcellular location">
    <subcellularLocation>
        <location evidence="1">Cell envelope</location>
    </subcellularLocation>
</comment>
<dbReference type="GO" id="GO:0022857">
    <property type="term" value="F:transmembrane transporter activity"/>
    <property type="evidence" value="ECO:0007669"/>
    <property type="project" value="InterPro"/>
</dbReference>
<dbReference type="EMBL" id="MDEO01000025">
    <property type="protein sequence ID" value="OCX23343.1"/>
    <property type="molecule type" value="Genomic_DNA"/>
</dbReference>
<protein>
    <submittedName>
        <fullName evidence="8">Efflux transporter periplasmic adaptor subunit</fullName>
    </submittedName>
</protein>
<dbReference type="Gene3D" id="1.10.287.470">
    <property type="entry name" value="Helix hairpin bin"/>
    <property type="match status" value="1"/>
</dbReference>
<dbReference type="NCBIfam" id="TIGR01730">
    <property type="entry name" value="RND_mfp"/>
    <property type="match status" value="1"/>
</dbReference>
<dbReference type="InterPro" id="IPR058624">
    <property type="entry name" value="MdtA-like_HH"/>
</dbReference>
<name>A0A1C2E8R5_9HYPH</name>
<dbReference type="Proteomes" id="UP000094412">
    <property type="component" value="Unassembled WGS sequence"/>
</dbReference>
<feature type="chain" id="PRO_5008660155" evidence="3">
    <location>
        <begin position="23"/>
        <end position="388"/>
    </location>
</feature>
<proteinExistence type="inferred from homology"/>
<dbReference type="GO" id="GO:0005886">
    <property type="term" value="C:plasma membrane"/>
    <property type="evidence" value="ECO:0007669"/>
    <property type="project" value="TreeGrafter"/>
</dbReference>
<feature type="domain" description="Multidrug resistance protein MdtA-like beta-barrel" evidence="6">
    <location>
        <begin position="221"/>
        <end position="303"/>
    </location>
</feature>
<evidence type="ECO:0000259" key="4">
    <source>
        <dbReference type="Pfam" id="PF25876"/>
    </source>
</evidence>
<dbReference type="Pfam" id="PF25917">
    <property type="entry name" value="BSH_RND"/>
    <property type="match status" value="1"/>
</dbReference>
<keyword evidence="9" id="KW-1185">Reference proteome</keyword>
<dbReference type="OrthoDB" id="9816569at2"/>
<dbReference type="Gene3D" id="2.40.50.100">
    <property type="match status" value="1"/>
</dbReference>
<feature type="signal peptide" evidence="3">
    <location>
        <begin position="1"/>
        <end position="22"/>
    </location>
</feature>
<keyword evidence="3" id="KW-0732">Signal</keyword>
<dbReference type="InterPro" id="IPR058626">
    <property type="entry name" value="MdtA-like_b-barrel"/>
</dbReference>
<dbReference type="SUPFAM" id="SSF111369">
    <property type="entry name" value="HlyD-like secretion proteins"/>
    <property type="match status" value="1"/>
</dbReference>
<evidence type="ECO:0000259" key="6">
    <source>
        <dbReference type="Pfam" id="PF25944"/>
    </source>
</evidence>
<dbReference type="Pfam" id="PF25876">
    <property type="entry name" value="HH_MFP_RND"/>
    <property type="match status" value="1"/>
</dbReference>
<evidence type="ECO:0000256" key="1">
    <source>
        <dbReference type="ARBA" id="ARBA00004196"/>
    </source>
</evidence>
<feature type="domain" description="Multidrug resistance protein MdtA-like barrel-sandwich hybrid" evidence="5">
    <location>
        <begin position="75"/>
        <end position="217"/>
    </location>
</feature>
<evidence type="ECO:0000259" key="7">
    <source>
        <dbReference type="Pfam" id="PF25967"/>
    </source>
</evidence>
<comment type="caution">
    <text evidence="8">The sequence shown here is derived from an EMBL/GenBank/DDBJ whole genome shotgun (WGS) entry which is preliminary data.</text>
</comment>
<dbReference type="InterPro" id="IPR058627">
    <property type="entry name" value="MdtA-like_C"/>
</dbReference>
<dbReference type="AlphaFoldDB" id="A0A1C2E8R5"/>
<evidence type="ECO:0000313" key="8">
    <source>
        <dbReference type="EMBL" id="OCX23343.1"/>
    </source>
</evidence>
<evidence type="ECO:0000259" key="5">
    <source>
        <dbReference type="Pfam" id="PF25917"/>
    </source>
</evidence>
<feature type="domain" description="Multidrug resistance protein MdtA-like alpha-helical hairpin" evidence="4">
    <location>
        <begin position="116"/>
        <end position="185"/>
    </location>
</feature>
<feature type="domain" description="Multidrug resistance protein MdtA-like C-terminal permuted SH3" evidence="7">
    <location>
        <begin position="307"/>
        <end position="368"/>
    </location>
</feature>
<sequence>MRPWKITTAVAVIAAAAAYVHFNGEPAVLSGLLAKPADAAAPAAAHQAMPVPVTSVVKKTLPVYLDYTARTEAIRTVALQAKVSGYILEQAANDGADVKKGDLLYKIDPRDYQVALDQVKAQAQRNQASLEYTKASLTRGNDLIKTGFLSKDGLDLRSSTMQQGEASVAADKAAIEAAQINLGYTEIHAPFDGRLGRNQATVGTLVNVGGTSLNTLVQISPVYVTFTPSEGDLVLIQKARTNGAIAAEVSVPGDKNASRKGELTFIDNKVDAATGTIIARATIANDDRSLLPGQYVNIRLLVGETPNTLLVPQVALGSSQLGKYVYVIDEGNKVGMRLVELGQTDGELVAITKGISETDKIISGNLQKIGPGMPVNPQTASPAPAPAS</sequence>
<dbReference type="RefSeq" id="WP_024925690.1">
    <property type="nucleotide sequence ID" value="NZ_MDEO01000025.1"/>
</dbReference>
<dbReference type="STRING" id="1566387.QV13_03775"/>
<dbReference type="Pfam" id="PF25944">
    <property type="entry name" value="Beta-barrel_RND"/>
    <property type="match status" value="1"/>
</dbReference>
<dbReference type="PANTHER" id="PTHR30158">
    <property type="entry name" value="ACRA/E-RELATED COMPONENT OF DRUG EFFLUX TRANSPORTER"/>
    <property type="match status" value="1"/>
</dbReference>
<evidence type="ECO:0000256" key="2">
    <source>
        <dbReference type="ARBA" id="ARBA00009477"/>
    </source>
</evidence>
<evidence type="ECO:0000313" key="9">
    <source>
        <dbReference type="Proteomes" id="UP000094412"/>
    </source>
</evidence>
<dbReference type="InterPro" id="IPR006143">
    <property type="entry name" value="RND_pump_MFP"/>
</dbReference>